<dbReference type="EMBL" id="CVRI01000004">
    <property type="protein sequence ID" value="CRK87547.1"/>
    <property type="molecule type" value="Genomic_DNA"/>
</dbReference>
<sequence>MGESRTQLLEEYSPYINILSKGLLSQIASCVLDSMEYISPLKLPQGYSGMFRNLYQAKSKQEQKLSKALDNVEELAITAISK</sequence>
<organism evidence="1 2">
    <name type="scientific">Clunio marinus</name>
    <dbReference type="NCBI Taxonomy" id="568069"/>
    <lineage>
        <taxon>Eukaryota</taxon>
        <taxon>Metazoa</taxon>
        <taxon>Ecdysozoa</taxon>
        <taxon>Arthropoda</taxon>
        <taxon>Hexapoda</taxon>
        <taxon>Insecta</taxon>
        <taxon>Pterygota</taxon>
        <taxon>Neoptera</taxon>
        <taxon>Endopterygota</taxon>
        <taxon>Diptera</taxon>
        <taxon>Nematocera</taxon>
        <taxon>Chironomoidea</taxon>
        <taxon>Chironomidae</taxon>
        <taxon>Clunio</taxon>
    </lineage>
</organism>
<protein>
    <submittedName>
        <fullName evidence="1">CLUMA_CG001344, isoform A</fullName>
    </submittedName>
</protein>
<keyword evidence="2" id="KW-1185">Reference proteome</keyword>
<gene>
    <name evidence="1" type="ORF">CLUMA_CG001344</name>
</gene>
<name>A0A1J1HI21_9DIPT</name>
<proteinExistence type="predicted"/>
<reference evidence="1 2" key="1">
    <citation type="submission" date="2015-04" db="EMBL/GenBank/DDBJ databases">
        <authorList>
            <person name="Syromyatnikov M.Y."/>
            <person name="Popov V.N."/>
        </authorList>
    </citation>
    <scope>NUCLEOTIDE SEQUENCE [LARGE SCALE GENOMIC DNA]</scope>
</reference>
<accession>A0A1J1HI21</accession>
<evidence type="ECO:0000313" key="1">
    <source>
        <dbReference type="EMBL" id="CRK87547.1"/>
    </source>
</evidence>
<dbReference type="Proteomes" id="UP000183832">
    <property type="component" value="Unassembled WGS sequence"/>
</dbReference>
<evidence type="ECO:0000313" key="2">
    <source>
        <dbReference type="Proteomes" id="UP000183832"/>
    </source>
</evidence>
<dbReference type="AlphaFoldDB" id="A0A1J1HI21"/>